<dbReference type="InterPro" id="IPR047854">
    <property type="entry name" value="RFC_lid"/>
</dbReference>
<dbReference type="PROSITE" id="PS50172">
    <property type="entry name" value="BRCT"/>
    <property type="match status" value="1"/>
</dbReference>
<sequence length="1111" mass="122316">MPADIRSFFGGGAAAIKASQSKALQESQEKDEKTPAKKQAPKRAGRASRVVMDSESEEEVKPKKATPKKPPPKKAKREPTPEPVLEETTTSEFFGSKKKPKRSEPVKTRPVDSTPKATPKSTPKKATPAKANGMSTKVATPATNGRSSTRGRKPVTYAERDDDEDFPDDDLDGADDIFGDNFKRNGKKDDYAESDQSDDDMPIALPHRGTPAKPTKRQKKARDDDDFDPEEEDVDMKDVDQEDDLAELEEEPVTKGRSKTAGRKRKTPELDDDDDEEDEEDVPKKGRAKKPAAAKKSPVKKKAKKDDAPEDTKVQDIYDSIDLVRPPTPPPKDPDGAKFNWRANAGRANAGPSGGSTDDMPSGNPTCLAGLSFLFTGILEKWGRPEAQELVKRHGGKVVSAPSKKTSFVVLGSDAGPSKLRRIQEFSLKTINEDGLSQLITRLSASGHAGDSKAQAAHKEKEKKEQEKIEKAAAEMEAEEKRRLKAEKAAQAAASSKGATGAASSAAKKTSDPLVEDRLWTTKYAPTSLAQICGNKTTVEKLQRWLQRFPKSQKTGFKLAGPDGSGVFRAVMLHGPPGIGKTTAAHLVAKMEGYDIVESNASDTRSKKLVEEGLRGVLSTTSLHGYFSGDGKQVEKSKKKLVLIMDEVDGMSAGDRGGVGALAAVCKKSDVPMILICNERRQPKMKPFDFVTFDLPFRRPTVDQIRSRIMTIAFREGLKMPAPVVNALIEGSRADIRQVVNMISTAKMDQEIMDFDKGKQMSKSWEKHVILKPWDITSKILGGGMFAASSKATLNEKIELYFNDHEFSPLMLQENYLGTNPIRASSYAGKEHNLKLLELTSEAADSISDGDLVDRMIHGSQQHWSLMPTHAVFSFVRPASFVSGSMAGHQTRFTSWLGKNSNQQKLTRMVKEIQSHMRLRSSGDRHEVRQQYVPIFWAQLVKKLEEEGKEAVPEIIDLLDSYFLTKEDFDAIMELGVGPMDQDKVKIDTQAKATFTRLYNKQTHPLPFMKASNVFAPKSSTKVKPDLEEAIDESDDGEVIEEGKDDDEETDLSKDKYVKQPKKKSAAKKAQPQKPRGKKRAASDEDDESAEDVKPKGRGKAKAAASKGRKK</sequence>
<dbReference type="EMBL" id="ML978068">
    <property type="protein sequence ID" value="KAF2017071.1"/>
    <property type="molecule type" value="Genomic_DNA"/>
</dbReference>
<dbReference type="GO" id="GO:0016887">
    <property type="term" value="F:ATP hydrolysis activity"/>
    <property type="evidence" value="ECO:0007669"/>
    <property type="project" value="InterPro"/>
</dbReference>
<dbReference type="Gene3D" id="1.10.8.60">
    <property type="match status" value="1"/>
</dbReference>
<dbReference type="FunFam" id="3.40.50.300:FF:000395">
    <property type="entry name" value="Replication factor C subunit 1"/>
    <property type="match status" value="1"/>
</dbReference>
<evidence type="ECO:0000256" key="6">
    <source>
        <dbReference type="ARBA" id="ARBA00022840"/>
    </source>
</evidence>
<dbReference type="CDD" id="cd18140">
    <property type="entry name" value="HLD_clamp_RFC"/>
    <property type="match status" value="1"/>
</dbReference>
<dbReference type="FunFam" id="1.20.272.10:FF:000005">
    <property type="entry name" value="Replication factor C subunit 1"/>
    <property type="match status" value="1"/>
</dbReference>
<proteinExistence type="inferred from homology"/>
<dbReference type="GO" id="GO:0006281">
    <property type="term" value="P:DNA repair"/>
    <property type="evidence" value="ECO:0007669"/>
    <property type="project" value="InterPro"/>
</dbReference>
<organism evidence="11 12">
    <name type="scientific">Aaosphaeria arxii CBS 175.79</name>
    <dbReference type="NCBI Taxonomy" id="1450172"/>
    <lineage>
        <taxon>Eukaryota</taxon>
        <taxon>Fungi</taxon>
        <taxon>Dikarya</taxon>
        <taxon>Ascomycota</taxon>
        <taxon>Pezizomycotina</taxon>
        <taxon>Dothideomycetes</taxon>
        <taxon>Pleosporomycetidae</taxon>
        <taxon>Pleosporales</taxon>
        <taxon>Pleosporales incertae sedis</taxon>
        <taxon>Aaosphaeria</taxon>
    </lineage>
</organism>
<evidence type="ECO:0000313" key="11">
    <source>
        <dbReference type="EMBL" id="KAF2017071.1"/>
    </source>
</evidence>
<dbReference type="Gene3D" id="3.40.50.10190">
    <property type="entry name" value="BRCT domain"/>
    <property type="match status" value="1"/>
</dbReference>
<comment type="similarity">
    <text evidence="2 8">Belongs to the activator 1 large subunit family.</text>
</comment>
<feature type="compositionally biased region" description="Acidic residues" evidence="9">
    <location>
        <begin position="192"/>
        <end position="201"/>
    </location>
</feature>
<feature type="compositionally biased region" description="Polar residues" evidence="9">
    <location>
        <begin position="133"/>
        <end position="148"/>
    </location>
</feature>
<dbReference type="OrthoDB" id="446168at2759"/>
<evidence type="ECO:0000259" key="10">
    <source>
        <dbReference type="PROSITE" id="PS50172"/>
    </source>
</evidence>
<evidence type="ECO:0000256" key="3">
    <source>
        <dbReference type="ARBA" id="ARBA00020401"/>
    </source>
</evidence>
<dbReference type="SMART" id="SM00382">
    <property type="entry name" value="AAA"/>
    <property type="match status" value="1"/>
</dbReference>
<dbReference type="SUPFAM" id="SSF48019">
    <property type="entry name" value="post-AAA+ oligomerization domain-like"/>
    <property type="match status" value="1"/>
</dbReference>
<dbReference type="Pfam" id="PF00004">
    <property type="entry name" value="AAA"/>
    <property type="match status" value="1"/>
</dbReference>
<feature type="compositionally biased region" description="Acidic residues" evidence="9">
    <location>
        <begin position="270"/>
        <end position="281"/>
    </location>
</feature>
<evidence type="ECO:0000256" key="7">
    <source>
        <dbReference type="ARBA" id="ARBA00023242"/>
    </source>
</evidence>
<feature type="compositionally biased region" description="Basic residues" evidence="9">
    <location>
        <begin position="256"/>
        <end position="266"/>
    </location>
</feature>
<dbReference type="CDD" id="cd00009">
    <property type="entry name" value="AAA"/>
    <property type="match status" value="1"/>
</dbReference>
<keyword evidence="12" id="KW-1185">Reference proteome</keyword>
<dbReference type="Proteomes" id="UP000799778">
    <property type="component" value="Unassembled WGS sequence"/>
</dbReference>
<dbReference type="GO" id="GO:0005663">
    <property type="term" value="C:DNA replication factor C complex"/>
    <property type="evidence" value="ECO:0007669"/>
    <property type="project" value="InterPro"/>
</dbReference>
<feature type="compositionally biased region" description="Basic and acidic residues" evidence="9">
    <location>
        <begin position="304"/>
        <end position="316"/>
    </location>
</feature>
<feature type="region of interest" description="Disordered" evidence="9">
    <location>
        <begin position="1019"/>
        <end position="1111"/>
    </location>
</feature>
<protein>
    <recommendedName>
        <fullName evidence="3 8">Replication factor C subunit 1</fullName>
    </recommendedName>
</protein>
<dbReference type="AlphaFoldDB" id="A0A6A5XWK2"/>
<dbReference type="Pfam" id="PF25361">
    <property type="entry name" value="AAA_lid_RFC1"/>
    <property type="match status" value="1"/>
</dbReference>
<dbReference type="SUPFAM" id="SSF52540">
    <property type="entry name" value="P-loop containing nucleoside triphosphate hydrolases"/>
    <property type="match status" value="1"/>
</dbReference>
<dbReference type="RefSeq" id="XP_033385410.1">
    <property type="nucleotide sequence ID" value="XM_033524995.1"/>
</dbReference>
<accession>A0A6A5XWK2</accession>
<feature type="compositionally biased region" description="Acidic residues" evidence="9">
    <location>
        <begin position="1028"/>
        <end position="1050"/>
    </location>
</feature>
<dbReference type="InterPro" id="IPR001357">
    <property type="entry name" value="BRCT_dom"/>
</dbReference>
<keyword evidence="5 8" id="KW-0547">Nucleotide-binding</keyword>
<feature type="compositionally biased region" description="Low complexity" evidence="9">
    <location>
        <begin position="489"/>
        <end position="508"/>
    </location>
</feature>
<dbReference type="GO" id="GO:0006271">
    <property type="term" value="P:DNA strand elongation involved in DNA replication"/>
    <property type="evidence" value="ECO:0007669"/>
    <property type="project" value="UniProtKB-ARBA"/>
</dbReference>
<dbReference type="InterPro" id="IPR036420">
    <property type="entry name" value="BRCT_dom_sf"/>
</dbReference>
<dbReference type="InterPro" id="IPR012178">
    <property type="entry name" value="RFC1"/>
</dbReference>
<feature type="compositionally biased region" description="Acidic residues" evidence="9">
    <location>
        <begin position="224"/>
        <end position="251"/>
    </location>
</feature>
<gene>
    <name evidence="11" type="ORF">BU24DRAFT_388024</name>
</gene>
<evidence type="ECO:0000256" key="9">
    <source>
        <dbReference type="SAM" id="MobiDB-lite"/>
    </source>
</evidence>
<dbReference type="SMART" id="SM00292">
    <property type="entry name" value="BRCT"/>
    <property type="match status" value="1"/>
</dbReference>
<keyword evidence="7 8" id="KW-0539">Nucleus</keyword>
<dbReference type="InterPro" id="IPR003593">
    <property type="entry name" value="AAA+_ATPase"/>
</dbReference>
<dbReference type="GO" id="GO:0005524">
    <property type="term" value="F:ATP binding"/>
    <property type="evidence" value="ECO:0007669"/>
    <property type="project" value="UniProtKB-UniRule"/>
</dbReference>
<evidence type="ECO:0000256" key="1">
    <source>
        <dbReference type="ARBA" id="ARBA00004123"/>
    </source>
</evidence>
<name>A0A6A5XWK2_9PLEO</name>
<dbReference type="GO" id="GO:0005634">
    <property type="term" value="C:nucleus"/>
    <property type="evidence" value="ECO:0007669"/>
    <property type="project" value="UniProtKB-SubCell"/>
</dbReference>
<dbReference type="GeneID" id="54282392"/>
<feature type="region of interest" description="Disordered" evidence="9">
    <location>
        <begin position="1"/>
        <end position="363"/>
    </location>
</feature>
<feature type="compositionally biased region" description="Low complexity" evidence="9">
    <location>
        <begin position="113"/>
        <end position="131"/>
    </location>
</feature>
<feature type="domain" description="BRCT" evidence="10">
    <location>
        <begin position="363"/>
        <end position="440"/>
    </location>
</feature>
<dbReference type="InterPro" id="IPR003959">
    <property type="entry name" value="ATPase_AAA_core"/>
</dbReference>
<dbReference type="GO" id="GO:0003677">
    <property type="term" value="F:DNA binding"/>
    <property type="evidence" value="ECO:0007669"/>
    <property type="project" value="InterPro"/>
</dbReference>
<evidence type="ECO:0000256" key="4">
    <source>
        <dbReference type="ARBA" id="ARBA00022705"/>
    </source>
</evidence>
<keyword evidence="6 8" id="KW-0067">ATP-binding</keyword>
<dbReference type="InterPro" id="IPR027417">
    <property type="entry name" value="P-loop_NTPase"/>
</dbReference>
<feature type="compositionally biased region" description="Basic residues" evidence="9">
    <location>
        <begin position="1096"/>
        <end position="1111"/>
    </location>
</feature>
<feature type="compositionally biased region" description="Basic and acidic residues" evidence="9">
    <location>
        <begin position="457"/>
        <end position="488"/>
    </location>
</feature>
<dbReference type="InterPro" id="IPR008921">
    <property type="entry name" value="DNA_pol3_clamp-load_cplx_C"/>
</dbReference>
<feature type="compositionally biased region" description="Basic residues" evidence="9">
    <location>
        <begin position="285"/>
        <end position="303"/>
    </location>
</feature>
<dbReference type="Pfam" id="PF00533">
    <property type="entry name" value="BRCT"/>
    <property type="match status" value="1"/>
</dbReference>
<dbReference type="FunFam" id="1.10.8.60:FF:000021">
    <property type="entry name" value="Replication factor C subunit 1"/>
    <property type="match status" value="1"/>
</dbReference>
<feature type="compositionally biased region" description="Acidic residues" evidence="9">
    <location>
        <begin position="160"/>
        <end position="178"/>
    </location>
</feature>
<reference evidence="11" key="1">
    <citation type="journal article" date="2020" name="Stud. Mycol.">
        <title>101 Dothideomycetes genomes: a test case for predicting lifestyles and emergence of pathogens.</title>
        <authorList>
            <person name="Haridas S."/>
            <person name="Albert R."/>
            <person name="Binder M."/>
            <person name="Bloem J."/>
            <person name="Labutti K."/>
            <person name="Salamov A."/>
            <person name="Andreopoulos B."/>
            <person name="Baker S."/>
            <person name="Barry K."/>
            <person name="Bills G."/>
            <person name="Bluhm B."/>
            <person name="Cannon C."/>
            <person name="Castanera R."/>
            <person name="Culley D."/>
            <person name="Daum C."/>
            <person name="Ezra D."/>
            <person name="Gonzalez J."/>
            <person name="Henrissat B."/>
            <person name="Kuo A."/>
            <person name="Liang C."/>
            <person name="Lipzen A."/>
            <person name="Lutzoni F."/>
            <person name="Magnuson J."/>
            <person name="Mondo S."/>
            <person name="Nolan M."/>
            <person name="Ohm R."/>
            <person name="Pangilinan J."/>
            <person name="Park H.-J."/>
            <person name="Ramirez L."/>
            <person name="Alfaro M."/>
            <person name="Sun H."/>
            <person name="Tritt A."/>
            <person name="Yoshinaga Y."/>
            <person name="Zwiers L.-H."/>
            <person name="Turgeon B."/>
            <person name="Goodwin S."/>
            <person name="Spatafora J."/>
            <person name="Crous P."/>
            <person name="Grigoriev I."/>
        </authorList>
    </citation>
    <scope>NUCLEOTIDE SEQUENCE</scope>
    <source>
        <strain evidence="11">CBS 175.79</strain>
    </source>
</reference>
<evidence type="ECO:0000256" key="2">
    <source>
        <dbReference type="ARBA" id="ARBA00006116"/>
    </source>
</evidence>
<dbReference type="Pfam" id="PF08519">
    <property type="entry name" value="RFC1"/>
    <property type="match status" value="1"/>
</dbReference>
<evidence type="ECO:0000256" key="5">
    <source>
        <dbReference type="ARBA" id="ARBA00022741"/>
    </source>
</evidence>
<dbReference type="PIRSF" id="PIRSF036578">
    <property type="entry name" value="RFC1"/>
    <property type="match status" value="1"/>
</dbReference>
<feature type="compositionally biased region" description="Basic residues" evidence="9">
    <location>
        <begin position="63"/>
        <end position="76"/>
    </location>
</feature>
<keyword evidence="4 8" id="KW-0235">DNA replication</keyword>
<dbReference type="InterPro" id="IPR013725">
    <property type="entry name" value="DNA_replication_fac_RFC1_C"/>
</dbReference>
<dbReference type="PANTHER" id="PTHR23389:SF6">
    <property type="entry name" value="REPLICATION FACTOR C SUBUNIT 1"/>
    <property type="match status" value="1"/>
</dbReference>
<feature type="compositionally biased region" description="Low complexity" evidence="9">
    <location>
        <begin position="342"/>
        <end position="351"/>
    </location>
</feature>
<dbReference type="PANTHER" id="PTHR23389">
    <property type="entry name" value="CHROMOSOME TRANSMISSION FIDELITY FACTOR 18"/>
    <property type="match status" value="1"/>
</dbReference>
<evidence type="ECO:0000256" key="8">
    <source>
        <dbReference type="PIRNR" id="PIRNR036578"/>
    </source>
</evidence>
<dbReference type="Gene3D" id="1.20.272.10">
    <property type="match status" value="1"/>
</dbReference>
<evidence type="ECO:0000313" key="12">
    <source>
        <dbReference type="Proteomes" id="UP000799778"/>
    </source>
</evidence>
<dbReference type="GO" id="GO:0003689">
    <property type="term" value="F:DNA clamp loader activity"/>
    <property type="evidence" value="ECO:0007669"/>
    <property type="project" value="UniProtKB-UniRule"/>
</dbReference>
<feature type="compositionally biased region" description="Basic and acidic residues" evidence="9">
    <location>
        <begin position="181"/>
        <end position="191"/>
    </location>
</feature>
<dbReference type="SUPFAM" id="SSF52113">
    <property type="entry name" value="BRCT domain"/>
    <property type="match status" value="1"/>
</dbReference>
<dbReference type="Gene3D" id="3.40.50.300">
    <property type="entry name" value="P-loop containing nucleotide triphosphate hydrolases"/>
    <property type="match status" value="1"/>
</dbReference>
<feature type="region of interest" description="Disordered" evidence="9">
    <location>
        <begin position="446"/>
        <end position="512"/>
    </location>
</feature>
<comment type="subcellular location">
    <subcellularLocation>
        <location evidence="1 8">Nucleus</location>
    </subcellularLocation>
</comment>